<feature type="domain" description="Response regulatory" evidence="4">
    <location>
        <begin position="11"/>
        <end position="127"/>
    </location>
</feature>
<proteinExistence type="predicted"/>
<dbReference type="InterPro" id="IPR011006">
    <property type="entry name" value="CheY-like_superfamily"/>
</dbReference>
<dbReference type="InterPro" id="IPR001789">
    <property type="entry name" value="Sig_transdc_resp-reg_receiver"/>
</dbReference>
<keyword evidence="2" id="KW-0597">Phosphoprotein</keyword>
<dbReference type="PANTHER" id="PTHR43214">
    <property type="entry name" value="TWO-COMPONENT RESPONSE REGULATOR"/>
    <property type="match status" value="1"/>
</dbReference>
<reference evidence="6" key="1">
    <citation type="journal article" date="2019" name="Int. J. Syst. Evol. Microbiol.">
        <title>The Global Catalogue of Microorganisms (GCM) 10K type strain sequencing project: providing services to taxonomists for standard genome sequencing and annotation.</title>
        <authorList>
            <consortium name="The Broad Institute Genomics Platform"/>
            <consortium name="The Broad Institute Genome Sequencing Center for Infectious Disease"/>
            <person name="Wu L."/>
            <person name="Ma J."/>
        </authorList>
    </citation>
    <scope>NUCLEOTIDE SEQUENCE [LARGE SCALE GENOMIC DNA]</scope>
    <source>
        <strain evidence="6">KCTC 22228</strain>
    </source>
</reference>
<keyword evidence="1 5" id="KW-0238">DNA-binding</keyword>
<dbReference type="RefSeq" id="WP_189470984.1">
    <property type="nucleotide sequence ID" value="NZ_BMXS01000019.1"/>
</dbReference>
<evidence type="ECO:0000313" key="5">
    <source>
        <dbReference type="EMBL" id="GGY01832.1"/>
    </source>
</evidence>
<evidence type="ECO:0000259" key="3">
    <source>
        <dbReference type="PROSITE" id="PS50043"/>
    </source>
</evidence>
<evidence type="ECO:0000259" key="4">
    <source>
        <dbReference type="PROSITE" id="PS50110"/>
    </source>
</evidence>
<comment type="caution">
    <text evidence="5">The sequence shown here is derived from an EMBL/GenBank/DDBJ whole genome shotgun (WGS) entry which is preliminary data.</text>
</comment>
<dbReference type="InterPro" id="IPR000792">
    <property type="entry name" value="Tscrpt_reg_LuxR_C"/>
</dbReference>
<evidence type="ECO:0000256" key="1">
    <source>
        <dbReference type="ARBA" id="ARBA00023125"/>
    </source>
</evidence>
<dbReference type="Gene3D" id="3.40.50.2300">
    <property type="match status" value="1"/>
</dbReference>
<dbReference type="Pfam" id="PF00196">
    <property type="entry name" value="GerE"/>
    <property type="match status" value="1"/>
</dbReference>
<dbReference type="NCBIfam" id="NF007935">
    <property type="entry name" value="PRK10651.1"/>
    <property type="match status" value="1"/>
</dbReference>
<feature type="domain" description="HTH luxR-type" evidence="3">
    <location>
        <begin position="153"/>
        <end position="218"/>
    </location>
</feature>
<dbReference type="PRINTS" id="PR00038">
    <property type="entry name" value="HTHLUXR"/>
</dbReference>
<dbReference type="SMART" id="SM00421">
    <property type="entry name" value="HTH_LUXR"/>
    <property type="match status" value="1"/>
</dbReference>
<feature type="modified residue" description="4-aspartylphosphate" evidence="2">
    <location>
        <position position="62"/>
    </location>
</feature>
<dbReference type="PROSITE" id="PS50043">
    <property type="entry name" value="HTH_LUXR_2"/>
    <property type="match status" value="1"/>
</dbReference>
<dbReference type="PROSITE" id="PS50110">
    <property type="entry name" value="RESPONSE_REGULATORY"/>
    <property type="match status" value="1"/>
</dbReference>
<dbReference type="SMART" id="SM00448">
    <property type="entry name" value="REC"/>
    <property type="match status" value="1"/>
</dbReference>
<organism evidence="5 6">
    <name type="scientific">Litchfieldella qijiaojingensis</name>
    <dbReference type="NCBI Taxonomy" id="980347"/>
    <lineage>
        <taxon>Bacteria</taxon>
        <taxon>Pseudomonadati</taxon>
        <taxon>Pseudomonadota</taxon>
        <taxon>Gammaproteobacteria</taxon>
        <taxon>Oceanospirillales</taxon>
        <taxon>Halomonadaceae</taxon>
        <taxon>Litchfieldella</taxon>
    </lineage>
</organism>
<sequence>MAISERDTPASILIIDDHPLLRRGVKQLLELEDDLVLVGEAGEPEVGIRLAAELEPDLVLLDLNMPGIDGIETLKRLREANFAGRIVMFTVSDNEEDVVAALQAGADGYLLKDMEPDDMVRQLRQAALGRMVISENLTALLAEALRQQRSAPAAPDIHSLTQREREILRELAAGLSNKLIARKLDITEGTVKVHVKHLLKKLNLRSRVEAAVWAVQEGLEARE</sequence>
<dbReference type="InterPro" id="IPR039420">
    <property type="entry name" value="WalR-like"/>
</dbReference>
<dbReference type="Proteomes" id="UP000653056">
    <property type="component" value="Unassembled WGS sequence"/>
</dbReference>
<gene>
    <name evidence="5" type="primary">narL</name>
    <name evidence="5" type="ORF">GCM10007160_32170</name>
</gene>
<name>A0ABQ2Z394_9GAMM</name>
<dbReference type="CDD" id="cd06170">
    <property type="entry name" value="LuxR_C_like"/>
    <property type="match status" value="1"/>
</dbReference>
<dbReference type="Pfam" id="PF00072">
    <property type="entry name" value="Response_reg"/>
    <property type="match status" value="1"/>
</dbReference>
<dbReference type="EMBL" id="BMXS01000019">
    <property type="protein sequence ID" value="GGY01832.1"/>
    <property type="molecule type" value="Genomic_DNA"/>
</dbReference>
<evidence type="ECO:0000313" key="6">
    <source>
        <dbReference type="Proteomes" id="UP000653056"/>
    </source>
</evidence>
<protein>
    <submittedName>
        <fullName evidence="5">DNA-binding response regulator</fullName>
    </submittedName>
</protein>
<accession>A0ABQ2Z394</accession>
<dbReference type="SUPFAM" id="SSF46894">
    <property type="entry name" value="C-terminal effector domain of the bipartite response regulators"/>
    <property type="match status" value="1"/>
</dbReference>
<dbReference type="GO" id="GO:0003677">
    <property type="term" value="F:DNA binding"/>
    <property type="evidence" value="ECO:0007669"/>
    <property type="project" value="UniProtKB-KW"/>
</dbReference>
<dbReference type="PROSITE" id="PS00622">
    <property type="entry name" value="HTH_LUXR_1"/>
    <property type="match status" value="1"/>
</dbReference>
<evidence type="ECO:0000256" key="2">
    <source>
        <dbReference type="PROSITE-ProRule" id="PRU00169"/>
    </source>
</evidence>
<dbReference type="PANTHER" id="PTHR43214:SF38">
    <property type="entry name" value="NITRATE_NITRITE RESPONSE REGULATOR PROTEIN NARL"/>
    <property type="match status" value="1"/>
</dbReference>
<dbReference type="InterPro" id="IPR016032">
    <property type="entry name" value="Sig_transdc_resp-reg_C-effctor"/>
</dbReference>
<keyword evidence="6" id="KW-1185">Reference proteome</keyword>
<dbReference type="SUPFAM" id="SSF52172">
    <property type="entry name" value="CheY-like"/>
    <property type="match status" value="1"/>
</dbReference>